<comment type="caution">
    <text evidence="3">The sequence shown here is derived from an EMBL/GenBank/DDBJ whole genome shotgun (WGS) entry which is preliminary data.</text>
</comment>
<dbReference type="PANTHER" id="PTHR31642:SF328">
    <property type="entry name" value="BAHD FAMILY ACYLTRANSFERASE"/>
    <property type="match status" value="1"/>
</dbReference>
<dbReference type="OMA" id="KHEDVEY"/>
<keyword evidence="4" id="KW-1185">Reference proteome</keyword>
<comment type="similarity">
    <text evidence="1">Belongs to the plant acyltransferase family.</text>
</comment>
<dbReference type="Proteomes" id="UP000825935">
    <property type="component" value="Chromosome 3"/>
</dbReference>
<dbReference type="PANTHER" id="PTHR31642">
    <property type="entry name" value="TRICHOTHECENE 3-O-ACETYLTRANSFERASE"/>
    <property type="match status" value="1"/>
</dbReference>
<dbReference type="OrthoDB" id="671439at2759"/>
<reference evidence="3" key="1">
    <citation type="submission" date="2021-08" db="EMBL/GenBank/DDBJ databases">
        <title>WGS assembly of Ceratopteris richardii.</title>
        <authorList>
            <person name="Marchant D.B."/>
            <person name="Chen G."/>
            <person name="Jenkins J."/>
            <person name="Shu S."/>
            <person name="Leebens-Mack J."/>
            <person name="Grimwood J."/>
            <person name="Schmutz J."/>
            <person name="Soltis P."/>
            <person name="Soltis D."/>
            <person name="Chen Z.-H."/>
        </authorList>
    </citation>
    <scope>NUCLEOTIDE SEQUENCE</scope>
    <source>
        <strain evidence="3">Whitten #5841</strain>
        <tissue evidence="3">Leaf</tissue>
    </source>
</reference>
<dbReference type="GO" id="GO:0016747">
    <property type="term" value="F:acyltransferase activity, transferring groups other than amino-acyl groups"/>
    <property type="evidence" value="ECO:0007669"/>
    <property type="project" value="TreeGrafter"/>
</dbReference>
<protein>
    <submittedName>
        <fullName evidence="3">Uncharacterized protein</fullName>
    </submittedName>
</protein>
<dbReference type="Pfam" id="PF02458">
    <property type="entry name" value="Transferase"/>
    <property type="match status" value="1"/>
</dbReference>
<sequence length="435" mass="48408">MQVKRSMHSVVYPASPSSGGVIELSGIDQIAPPHYMSILFFYADHAPAQEALQLLKRSLSQALSLYYPLAGRFREKINGELEIVCNDEGASFFEAWVDCGFDRFLPGFECSPEFDILGPPVDASADITSIPLLLVQITHFECGHVCLGVRLHHQVCDGLSASQFLSSWACLARRSIEMASDGGDSKVDVKVHHDRSLLRANNPPSPTDEHPEYQTHKRELPTSRPPCVSKVFSFTPSSIDDLRRQASSDVGRDHSRYEVLAAHLWRSIIRARELDPQQEIRFGMPVDGRKRLDPPLPEGYFGNAVFYAYTSCKAGELVGNSLSFAADLVKTAIAKVDNAHMRSAVDWIASQESIKSIVPAYTPFIDLAMTSWWRFPLCDQLDFVWGNPSHIRTTLFAFQGLVILFPSYAGSGHVDALVGLQATQMPKFEEYVRNS</sequence>
<gene>
    <name evidence="3" type="ORF">KP509_03G071700</name>
</gene>
<dbReference type="SUPFAM" id="SSF52777">
    <property type="entry name" value="CoA-dependent acyltransferases"/>
    <property type="match status" value="1"/>
</dbReference>
<evidence type="ECO:0000313" key="4">
    <source>
        <dbReference type="Proteomes" id="UP000825935"/>
    </source>
</evidence>
<dbReference type="EMBL" id="CM035408">
    <property type="protein sequence ID" value="KAH7442115.1"/>
    <property type="molecule type" value="Genomic_DNA"/>
</dbReference>
<dbReference type="InterPro" id="IPR050317">
    <property type="entry name" value="Plant_Fungal_Acyltransferase"/>
</dbReference>
<dbReference type="AlphaFoldDB" id="A0A8T2V8T4"/>
<dbReference type="Gene3D" id="3.30.559.10">
    <property type="entry name" value="Chloramphenicol acetyltransferase-like domain"/>
    <property type="match status" value="2"/>
</dbReference>
<evidence type="ECO:0000256" key="2">
    <source>
        <dbReference type="SAM" id="MobiDB-lite"/>
    </source>
</evidence>
<name>A0A8T2V8T4_CERRI</name>
<evidence type="ECO:0000313" key="3">
    <source>
        <dbReference type="EMBL" id="KAH7442115.1"/>
    </source>
</evidence>
<feature type="compositionally biased region" description="Basic and acidic residues" evidence="2">
    <location>
        <begin position="207"/>
        <end position="221"/>
    </location>
</feature>
<feature type="region of interest" description="Disordered" evidence="2">
    <location>
        <begin position="197"/>
        <end position="224"/>
    </location>
</feature>
<dbReference type="InterPro" id="IPR023213">
    <property type="entry name" value="CAT-like_dom_sf"/>
</dbReference>
<organism evidence="3 4">
    <name type="scientific">Ceratopteris richardii</name>
    <name type="common">Triangle waterfern</name>
    <dbReference type="NCBI Taxonomy" id="49495"/>
    <lineage>
        <taxon>Eukaryota</taxon>
        <taxon>Viridiplantae</taxon>
        <taxon>Streptophyta</taxon>
        <taxon>Embryophyta</taxon>
        <taxon>Tracheophyta</taxon>
        <taxon>Polypodiopsida</taxon>
        <taxon>Polypodiidae</taxon>
        <taxon>Polypodiales</taxon>
        <taxon>Pteridineae</taxon>
        <taxon>Pteridaceae</taxon>
        <taxon>Parkerioideae</taxon>
        <taxon>Ceratopteris</taxon>
    </lineage>
</organism>
<accession>A0A8T2V8T4</accession>
<proteinExistence type="inferred from homology"/>
<evidence type="ECO:0000256" key="1">
    <source>
        <dbReference type="ARBA" id="ARBA00009861"/>
    </source>
</evidence>